<dbReference type="GO" id="GO:0016405">
    <property type="term" value="F:CoA-ligase activity"/>
    <property type="evidence" value="ECO:0007669"/>
    <property type="project" value="TreeGrafter"/>
</dbReference>
<dbReference type="Gene3D" id="3.40.50.12780">
    <property type="entry name" value="N-terminal domain of ligase-like"/>
    <property type="match status" value="1"/>
</dbReference>
<dbReference type="InterPro" id="IPR042099">
    <property type="entry name" value="ANL_N_sf"/>
</dbReference>
<reference evidence="14" key="1">
    <citation type="submission" date="2016-11" db="UniProtKB">
        <authorList>
            <consortium name="WormBaseParasite"/>
        </authorList>
    </citation>
    <scope>IDENTIFICATION</scope>
</reference>
<name>A0A1I8IBZ0_9PLAT</name>
<keyword evidence="4" id="KW-0436">Ligase</keyword>
<evidence type="ECO:0000256" key="7">
    <source>
        <dbReference type="ARBA" id="ARBA00023223"/>
    </source>
</evidence>
<dbReference type="AlphaFoldDB" id="A0A1I8IBZ0"/>
<evidence type="ECO:0000256" key="3">
    <source>
        <dbReference type="ARBA" id="ARBA00019043"/>
    </source>
</evidence>
<dbReference type="WBParaSite" id="maker-uti_cns_0011162-snap-gene-0.7-mRNA-1">
    <property type="protein sequence ID" value="maker-uti_cns_0011162-snap-gene-0.7-mRNA-1"/>
    <property type="gene ID" value="maker-uti_cns_0011162-snap-gene-0.7"/>
</dbReference>
<dbReference type="Pfam" id="PF13193">
    <property type="entry name" value="AMP-binding_C"/>
    <property type="match status" value="1"/>
</dbReference>
<keyword evidence="5" id="KW-0547">Nucleotide-binding</keyword>
<dbReference type="InterPro" id="IPR045851">
    <property type="entry name" value="AMP-bd_C_sf"/>
</dbReference>
<dbReference type="CDD" id="cd05911">
    <property type="entry name" value="Firefly_Luc_like"/>
    <property type="match status" value="1"/>
</dbReference>
<organism evidence="13 14">
    <name type="scientific">Macrostomum lignano</name>
    <dbReference type="NCBI Taxonomy" id="282301"/>
    <lineage>
        <taxon>Eukaryota</taxon>
        <taxon>Metazoa</taxon>
        <taxon>Spiralia</taxon>
        <taxon>Lophotrochozoa</taxon>
        <taxon>Platyhelminthes</taxon>
        <taxon>Rhabditophora</taxon>
        <taxon>Macrostomorpha</taxon>
        <taxon>Macrostomida</taxon>
        <taxon>Macrostomidae</taxon>
        <taxon>Macrostomum</taxon>
    </lineage>
</organism>
<dbReference type="Pfam" id="PF00501">
    <property type="entry name" value="AMP-binding"/>
    <property type="match status" value="1"/>
</dbReference>
<keyword evidence="7" id="KW-0455">Luminescence</keyword>
<feature type="domain" description="AMP-binding enzyme C-terminal" evidence="12">
    <location>
        <begin position="1102"/>
        <end position="1178"/>
    </location>
</feature>
<evidence type="ECO:0000259" key="11">
    <source>
        <dbReference type="Pfam" id="PF00501"/>
    </source>
</evidence>
<keyword evidence="6" id="KW-0067">ATP-binding</keyword>
<dbReference type="SUPFAM" id="SSF56801">
    <property type="entry name" value="Acetyl-CoA synthetase-like"/>
    <property type="match status" value="1"/>
</dbReference>
<evidence type="ECO:0000256" key="10">
    <source>
        <dbReference type="SAM" id="MobiDB-lite"/>
    </source>
</evidence>
<evidence type="ECO:0000256" key="5">
    <source>
        <dbReference type="ARBA" id="ARBA00022741"/>
    </source>
</evidence>
<dbReference type="Gene3D" id="3.30.300.30">
    <property type="match status" value="1"/>
</dbReference>
<dbReference type="PANTHER" id="PTHR24096:SF149">
    <property type="entry name" value="AMP-BINDING DOMAIN-CONTAINING PROTEIN-RELATED"/>
    <property type="match status" value="1"/>
</dbReference>
<evidence type="ECO:0000256" key="1">
    <source>
        <dbReference type="ARBA" id="ARBA00006432"/>
    </source>
</evidence>
<dbReference type="EC" id="1.13.12.7" evidence="2"/>
<feature type="domain" description="AMP-dependent synthetase/ligase" evidence="11">
    <location>
        <begin position="684"/>
        <end position="1051"/>
    </location>
</feature>
<sequence length="1192" mass="128387">VVFGGEDGGSFGSPEEPDEPWDVLGPANVVQGRVGPEVVEPVSVEGRAVADEVLGIFVLEACRKGRVHSGEHIGGSSAWQSNRDLLRDGLGTAARDWRQLEMPTHLLQVQDVRPGHGAKERARTTRLGEGVGELVTFEAGVSWDPREPDGVPPSQLVELPDTVADCSGVRSGVTQGLQSGLAVRVEENSSVLEVLAVELSCTGADGKDFVLEDAGESASVLGNFKAQVRVRQELALRHRSLWLEANTSLDEPAGGFSSLATDKDVQRREAEKGVEAVKGSRERGIQDHAARKSLHLFEGFVAGFNLQGAGPDQAGSRFGVRPGGADGSAQLRKNREGFFGFGLDVGGPAQPVVQRNAETLGVDGDWSASAIDRSPPGKPEGGPVGIPSIPFPVKLACVSGAGQRERDELVDLQAVDALGDGHVYCPGEEKSNSFLTSSVRVESPISIGSGSAASPAAAEADTAPTAVPSAGFQCFCEQHESARGEVSETELRQVRAGLARTAGYCGRVYVRARRTQQCEWPSEVGQLMETKVEAEDDGGPGRALADRVVVHKTTGVEIRVPLEQELPQLLPGLDCTVGRDPNPMADGLRPLALQGEVWPYLVDPFEFKSRVFKSLLKRSAALAYCKFLSPGDAQIMSAAVQRIFAGLRSSSTYRLSRSLASFRSPLPEINFPKDLSYPEYILSKCDRYPDRRAIVCANTGRGISYRDLRAGTASVASGLARLGFGRGDVMCLYSHNFPEYPTAMYGIMSAGGILTTANPDYTAAELANQLKDCKCKFLLTTKDKLAVAAEAAKASGCVKEIFLVDDKEPGTRCFKDLLDDDGKSNPSGSFKVDQDNDIAAILYSSGTTGLPKGVMLSHRNLVGNVEQSLTCVEYCEGEKLIGVLPFYHVYGQVPVLAFTFCYGYEIAIMTRFDPVKYLETLQNYKLTAIHIVPPILLFMAAHPMVEKYDLSALNKICCAAAPLRVETEDAFRKKFPNIDLTQGWGMTEISPVGSVTPLRQSQWRRQKRGSVGLLVPNMEIRVVDPDTGKDLGPGETGQFLVRGINVMKGYYGNPKATAESIDPEGWFATGDVGMVDQDAYLFISDRLKELIKVKGLQVAPAELEALLLDCPDVADAGVVAQPDERAGELPVAFVVRREGSRASEADIQRWVAERVAPHKRLEGGVRFIDAVPKAASGKILRKNLRAMLTEQA</sequence>
<feature type="region of interest" description="Disordered" evidence="10">
    <location>
        <begin position="1"/>
        <end position="22"/>
    </location>
</feature>
<evidence type="ECO:0000259" key="12">
    <source>
        <dbReference type="Pfam" id="PF13193"/>
    </source>
</evidence>
<dbReference type="PROSITE" id="PS00455">
    <property type="entry name" value="AMP_BINDING"/>
    <property type="match status" value="1"/>
</dbReference>
<keyword evidence="8" id="KW-0599">Photoprotein</keyword>
<feature type="compositionally biased region" description="Gly residues" evidence="10">
    <location>
        <begin position="1"/>
        <end position="11"/>
    </location>
</feature>
<dbReference type="Proteomes" id="UP000095280">
    <property type="component" value="Unplaced"/>
</dbReference>
<evidence type="ECO:0000256" key="4">
    <source>
        <dbReference type="ARBA" id="ARBA00022598"/>
    </source>
</evidence>
<dbReference type="InterPro" id="IPR000873">
    <property type="entry name" value="AMP-dep_synth/lig_dom"/>
</dbReference>
<evidence type="ECO:0000256" key="2">
    <source>
        <dbReference type="ARBA" id="ARBA00012532"/>
    </source>
</evidence>
<keyword evidence="13" id="KW-1185">Reference proteome</keyword>
<dbReference type="InterPro" id="IPR025110">
    <property type="entry name" value="AMP-bd_C"/>
</dbReference>
<evidence type="ECO:0000256" key="6">
    <source>
        <dbReference type="ARBA" id="ARBA00022840"/>
    </source>
</evidence>
<proteinExistence type="inferred from homology"/>
<comment type="similarity">
    <text evidence="1">Belongs to the ATP-dependent AMP-binding enzyme family.</text>
</comment>
<dbReference type="FunFam" id="3.40.50.12780:FF:000003">
    <property type="entry name" value="Long-chain-fatty-acid--CoA ligase FadD"/>
    <property type="match status" value="1"/>
</dbReference>
<protein>
    <recommendedName>
        <fullName evidence="3">Luciferin 4-monooxygenase</fullName>
        <ecNumber evidence="2">1.13.12.7</ecNumber>
    </recommendedName>
</protein>
<dbReference type="InterPro" id="IPR020845">
    <property type="entry name" value="AMP-binding_CS"/>
</dbReference>
<evidence type="ECO:0000256" key="9">
    <source>
        <dbReference type="ARBA" id="ARBA00048497"/>
    </source>
</evidence>
<evidence type="ECO:0000313" key="13">
    <source>
        <dbReference type="Proteomes" id="UP000095280"/>
    </source>
</evidence>
<comment type="catalytic activity">
    <reaction evidence="9">
        <text>firefly D-luciferin + ATP + O2 = firefly oxyluciferin + hnu + AMP + CO2 + diphosphate</text>
        <dbReference type="Rhea" id="RHEA:10732"/>
        <dbReference type="ChEBI" id="CHEBI:15379"/>
        <dbReference type="ChEBI" id="CHEBI:16526"/>
        <dbReference type="ChEBI" id="CHEBI:16792"/>
        <dbReference type="ChEBI" id="CHEBI:30212"/>
        <dbReference type="ChEBI" id="CHEBI:30616"/>
        <dbReference type="ChEBI" id="CHEBI:33019"/>
        <dbReference type="ChEBI" id="CHEBI:58038"/>
        <dbReference type="ChEBI" id="CHEBI:456215"/>
        <dbReference type="EC" id="1.13.12.7"/>
    </reaction>
</comment>
<evidence type="ECO:0000256" key="8">
    <source>
        <dbReference type="ARBA" id="ARBA00023262"/>
    </source>
</evidence>
<accession>A0A1I8IBZ0</accession>
<dbReference type="PANTHER" id="PTHR24096">
    <property type="entry name" value="LONG-CHAIN-FATTY-ACID--COA LIGASE"/>
    <property type="match status" value="1"/>
</dbReference>
<dbReference type="GO" id="GO:0005524">
    <property type="term" value="F:ATP binding"/>
    <property type="evidence" value="ECO:0007669"/>
    <property type="project" value="UniProtKB-KW"/>
</dbReference>
<dbReference type="FunFam" id="3.30.300.30:FF:000007">
    <property type="entry name" value="4-coumarate--CoA ligase 2"/>
    <property type="match status" value="1"/>
</dbReference>
<evidence type="ECO:0000313" key="14">
    <source>
        <dbReference type="WBParaSite" id="maker-uti_cns_0011162-snap-gene-0.7-mRNA-1"/>
    </source>
</evidence>
<dbReference type="GO" id="GO:0008218">
    <property type="term" value="P:bioluminescence"/>
    <property type="evidence" value="ECO:0007669"/>
    <property type="project" value="UniProtKB-KW"/>
</dbReference>